<evidence type="ECO:0000256" key="1">
    <source>
        <dbReference type="ARBA" id="ARBA00022737"/>
    </source>
</evidence>
<accession>A0A392VK48</accession>
<dbReference type="AlphaFoldDB" id="A0A392VK48"/>
<keyword evidence="1" id="KW-0677">Repeat</keyword>
<dbReference type="PROSITE" id="PS51375">
    <property type="entry name" value="PPR"/>
    <property type="match status" value="1"/>
</dbReference>
<evidence type="ECO:0000313" key="3">
    <source>
        <dbReference type="EMBL" id="MCI87843.1"/>
    </source>
</evidence>
<dbReference type="NCBIfam" id="TIGR00756">
    <property type="entry name" value="PPR"/>
    <property type="match status" value="1"/>
</dbReference>
<proteinExistence type="predicted"/>
<name>A0A392VK48_9FABA</name>
<dbReference type="EMBL" id="LXQA011176805">
    <property type="protein sequence ID" value="MCI87843.1"/>
    <property type="molecule type" value="Genomic_DNA"/>
</dbReference>
<organism evidence="3 4">
    <name type="scientific">Trifolium medium</name>
    <dbReference type="NCBI Taxonomy" id="97028"/>
    <lineage>
        <taxon>Eukaryota</taxon>
        <taxon>Viridiplantae</taxon>
        <taxon>Streptophyta</taxon>
        <taxon>Embryophyta</taxon>
        <taxon>Tracheophyta</taxon>
        <taxon>Spermatophyta</taxon>
        <taxon>Magnoliopsida</taxon>
        <taxon>eudicotyledons</taxon>
        <taxon>Gunneridae</taxon>
        <taxon>Pentapetalae</taxon>
        <taxon>rosids</taxon>
        <taxon>fabids</taxon>
        <taxon>Fabales</taxon>
        <taxon>Fabaceae</taxon>
        <taxon>Papilionoideae</taxon>
        <taxon>50 kb inversion clade</taxon>
        <taxon>NPAAA clade</taxon>
        <taxon>Hologalegina</taxon>
        <taxon>IRL clade</taxon>
        <taxon>Trifolieae</taxon>
        <taxon>Trifolium</taxon>
    </lineage>
</organism>
<dbReference type="Pfam" id="PF12854">
    <property type="entry name" value="PPR_1"/>
    <property type="match status" value="1"/>
</dbReference>
<dbReference type="Gene3D" id="1.25.40.10">
    <property type="entry name" value="Tetratricopeptide repeat domain"/>
    <property type="match status" value="1"/>
</dbReference>
<reference evidence="3 4" key="1">
    <citation type="journal article" date="2018" name="Front. Plant Sci.">
        <title>Red Clover (Trifolium pratense) and Zigzag Clover (T. medium) - A Picture of Genomic Similarities and Differences.</title>
        <authorList>
            <person name="Dluhosova J."/>
            <person name="Istvanek J."/>
            <person name="Nedelnik J."/>
            <person name="Repkova J."/>
        </authorList>
    </citation>
    <scope>NUCLEOTIDE SEQUENCE [LARGE SCALE GENOMIC DNA]</scope>
    <source>
        <strain evidence="4">cv. 10/8</strain>
        <tissue evidence="3">Leaf</tissue>
    </source>
</reference>
<dbReference type="Proteomes" id="UP000265520">
    <property type="component" value="Unassembled WGS sequence"/>
</dbReference>
<dbReference type="InterPro" id="IPR011990">
    <property type="entry name" value="TPR-like_helical_dom_sf"/>
</dbReference>
<keyword evidence="4" id="KW-1185">Reference proteome</keyword>
<sequence>MQEIGYEANVHLFTTLVRVFAREGRIDAALSLLEEMKSNSFTADLVLYN</sequence>
<feature type="non-terminal residue" evidence="3">
    <location>
        <position position="49"/>
    </location>
</feature>
<evidence type="ECO:0000256" key="2">
    <source>
        <dbReference type="PROSITE-ProRule" id="PRU00708"/>
    </source>
</evidence>
<feature type="repeat" description="PPR" evidence="2">
    <location>
        <begin position="9"/>
        <end position="43"/>
    </location>
</feature>
<protein>
    <submittedName>
        <fullName evidence="3">Pentatricopeptide repeat-containing protein</fullName>
    </submittedName>
</protein>
<evidence type="ECO:0000313" key="4">
    <source>
        <dbReference type="Proteomes" id="UP000265520"/>
    </source>
</evidence>
<comment type="caution">
    <text evidence="3">The sequence shown here is derived from an EMBL/GenBank/DDBJ whole genome shotgun (WGS) entry which is preliminary data.</text>
</comment>
<dbReference type="InterPro" id="IPR002885">
    <property type="entry name" value="PPR_rpt"/>
</dbReference>